<evidence type="ECO:0000256" key="6">
    <source>
        <dbReference type="ARBA" id="ARBA00023004"/>
    </source>
</evidence>
<evidence type="ECO:0000256" key="4">
    <source>
        <dbReference type="ARBA" id="ARBA00022723"/>
    </source>
</evidence>
<evidence type="ECO:0000256" key="8">
    <source>
        <dbReference type="RuleBase" id="RU000461"/>
    </source>
</evidence>
<dbReference type="GO" id="GO:0016020">
    <property type="term" value="C:membrane"/>
    <property type="evidence" value="ECO:0007669"/>
    <property type="project" value="UniProtKB-SubCell"/>
</dbReference>
<dbReference type="PROSITE" id="PS00086">
    <property type="entry name" value="CYTOCHROME_P450"/>
    <property type="match status" value="1"/>
</dbReference>
<comment type="subcellular location">
    <subcellularLocation>
        <location evidence="1">Membrane</location>
        <topology evidence="1">Single-pass membrane protein</topology>
    </subcellularLocation>
</comment>
<dbReference type="AlphaFoldDB" id="A0AAD7Q6G4"/>
<reference evidence="9" key="1">
    <citation type="journal article" date="2023" name="Science">
        <title>Elucidation of the pathway for biosynthesis of saponin adjuvants from the soapbark tree.</title>
        <authorList>
            <person name="Reed J."/>
            <person name="Orme A."/>
            <person name="El-Demerdash A."/>
            <person name="Owen C."/>
            <person name="Martin L.B.B."/>
            <person name="Misra R.C."/>
            <person name="Kikuchi S."/>
            <person name="Rejzek M."/>
            <person name="Martin A.C."/>
            <person name="Harkess A."/>
            <person name="Leebens-Mack J."/>
            <person name="Louveau T."/>
            <person name="Stephenson M.J."/>
            <person name="Osbourn A."/>
        </authorList>
    </citation>
    <scope>NUCLEOTIDE SEQUENCE</scope>
    <source>
        <strain evidence="9">S10</strain>
    </source>
</reference>
<dbReference type="PANTHER" id="PTHR24286">
    <property type="entry name" value="CYTOCHROME P450 26"/>
    <property type="match status" value="1"/>
</dbReference>
<comment type="caution">
    <text evidence="9">The sequence shown here is derived from an EMBL/GenBank/DDBJ whole genome shotgun (WGS) entry which is preliminary data.</text>
</comment>
<dbReference type="GO" id="GO:0016705">
    <property type="term" value="F:oxidoreductase activity, acting on paired donors, with incorporation or reduction of molecular oxygen"/>
    <property type="evidence" value="ECO:0007669"/>
    <property type="project" value="InterPro"/>
</dbReference>
<keyword evidence="8" id="KW-0503">Monooxygenase</keyword>
<protein>
    <submittedName>
        <fullName evidence="9">Cytochrome P450</fullName>
    </submittedName>
</protein>
<dbReference type="EMBL" id="JARAOO010000003">
    <property type="protein sequence ID" value="KAJ7975391.1"/>
    <property type="molecule type" value="Genomic_DNA"/>
</dbReference>
<sequence length="117" mass="13286">MGCCTRDYDTPPTIATPFREAVKDFTFGGFTIPKGWKWKWKWKIFRAINATNMNSEYFPNPENFDPSRFEGNGCAPYTFVPFSVGPRTCPGKDCARFVILTFIHNLVTKVQVGSCIS</sequence>
<dbReference type="GO" id="GO:0016125">
    <property type="term" value="P:sterol metabolic process"/>
    <property type="evidence" value="ECO:0007669"/>
    <property type="project" value="TreeGrafter"/>
</dbReference>
<proteinExistence type="inferred from homology"/>
<dbReference type="InterPro" id="IPR036396">
    <property type="entry name" value="Cyt_P450_sf"/>
</dbReference>
<dbReference type="GO" id="GO:0005506">
    <property type="term" value="F:iron ion binding"/>
    <property type="evidence" value="ECO:0007669"/>
    <property type="project" value="InterPro"/>
</dbReference>
<dbReference type="PRINTS" id="PR00463">
    <property type="entry name" value="EP450I"/>
</dbReference>
<gene>
    <name evidence="9" type="ORF">O6P43_005319</name>
</gene>
<dbReference type="InterPro" id="IPR001128">
    <property type="entry name" value="Cyt_P450"/>
</dbReference>
<organism evidence="9 10">
    <name type="scientific">Quillaja saponaria</name>
    <name type="common">Soap bark tree</name>
    <dbReference type="NCBI Taxonomy" id="32244"/>
    <lineage>
        <taxon>Eukaryota</taxon>
        <taxon>Viridiplantae</taxon>
        <taxon>Streptophyta</taxon>
        <taxon>Embryophyta</taxon>
        <taxon>Tracheophyta</taxon>
        <taxon>Spermatophyta</taxon>
        <taxon>Magnoliopsida</taxon>
        <taxon>eudicotyledons</taxon>
        <taxon>Gunneridae</taxon>
        <taxon>Pentapetalae</taxon>
        <taxon>rosids</taxon>
        <taxon>fabids</taxon>
        <taxon>Fabales</taxon>
        <taxon>Quillajaceae</taxon>
        <taxon>Quillaja</taxon>
    </lineage>
</organism>
<keyword evidence="10" id="KW-1185">Reference proteome</keyword>
<evidence type="ECO:0000256" key="7">
    <source>
        <dbReference type="PIRSR" id="PIRSR602401-1"/>
    </source>
</evidence>
<keyword evidence="8" id="KW-0560">Oxidoreductase</keyword>
<comment type="similarity">
    <text evidence="2 8">Belongs to the cytochrome P450 family.</text>
</comment>
<dbReference type="InterPro" id="IPR017972">
    <property type="entry name" value="Cyt_P450_CS"/>
</dbReference>
<dbReference type="Gene3D" id="1.10.630.10">
    <property type="entry name" value="Cytochrome P450"/>
    <property type="match status" value="1"/>
</dbReference>
<keyword evidence="6 7" id="KW-0408">Iron</keyword>
<evidence type="ECO:0000313" key="9">
    <source>
        <dbReference type="EMBL" id="KAJ7975391.1"/>
    </source>
</evidence>
<dbReference type="PANTHER" id="PTHR24286:SF88">
    <property type="entry name" value="BETA-AMYRIN 28-OXIDASE-LIKE"/>
    <property type="match status" value="1"/>
</dbReference>
<name>A0AAD7Q6G4_QUISA</name>
<dbReference type="GO" id="GO:0004497">
    <property type="term" value="F:monooxygenase activity"/>
    <property type="evidence" value="ECO:0007669"/>
    <property type="project" value="UniProtKB-KW"/>
</dbReference>
<dbReference type="Pfam" id="PF00067">
    <property type="entry name" value="p450"/>
    <property type="match status" value="1"/>
</dbReference>
<feature type="binding site" description="axial binding residue" evidence="7">
    <location>
        <position position="89"/>
    </location>
    <ligand>
        <name>heme</name>
        <dbReference type="ChEBI" id="CHEBI:30413"/>
    </ligand>
    <ligandPart>
        <name>Fe</name>
        <dbReference type="ChEBI" id="CHEBI:18248"/>
    </ligandPart>
</feature>
<evidence type="ECO:0000256" key="1">
    <source>
        <dbReference type="ARBA" id="ARBA00004167"/>
    </source>
</evidence>
<keyword evidence="4 7" id="KW-0479">Metal-binding</keyword>
<evidence type="ECO:0000256" key="3">
    <source>
        <dbReference type="ARBA" id="ARBA00022692"/>
    </source>
</evidence>
<evidence type="ECO:0000256" key="5">
    <source>
        <dbReference type="ARBA" id="ARBA00022989"/>
    </source>
</evidence>
<comment type="cofactor">
    <cofactor evidence="7">
        <name>heme</name>
        <dbReference type="ChEBI" id="CHEBI:30413"/>
    </cofactor>
</comment>
<dbReference type="SUPFAM" id="SSF48264">
    <property type="entry name" value="Cytochrome P450"/>
    <property type="match status" value="1"/>
</dbReference>
<evidence type="ECO:0000313" key="10">
    <source>
        <dbReference type="Proteomes" id="UP001163823"/>
    </source>
</evidence>
<dbReference type="Proteomes" id="UP001163823">
    <property type="component" value="Chromosome 3"/>
</dbReference>
<dbReference type="InterPro" id="IPR002401">
    <property type="entry name" value="Cyt_P450_E_grp-I"/>
</dbReference>
<keyword evidence="7 8" id="KW-0349">Heme</keyword>
<evidence type="ECO:0000256" key="2">
    <source>
        <dbReference type="ARBA" id="ARBA00010617"/>
    </source>
</evidence>
<accession>A0AAD7Q6G4</accession>
<keyword evidence="5" id="KW-1133">Transmembrane helix</keyword>
<keyword evidence="5" id="KW-0472">Membrane</keyword>
<dbReference type="KEGG" id="qsa:O6P43_005319"/>
<dbReference type="GO" id="GO:0020037">
    <property type="term" value="F:heme binding"/>
    <property type="evidence" value="ECO:0007669"/>
    <property type="project" value="InterPro"/>
</dbReference>
<keyword evidence="3" id="KW-0812">Transmembrane</keyword>